<dbReference type="Proteomes" id="UP000001072">
    <property type="component" value="Unassembled WGS sequence"/>
</dbReference>
<dbReference type="KEGG" id="mlr:MELLADRAFT_89337"/>
<reference evidence="3" key="1">
    <citation type="journal article" date="2011" name="Proc. Natl. Acad. Sci. U.S.A.">
        <title>Obligate biotrophy features unraveled by the genomic analysis of rust fungi.</title>
        <authorList>
            <person name="Duplessis S."/>
            <person name="Cuomo C.A."/>
            <person name="Lin Y.-C."/>
            <person name="Aerts A."/>
            <person name="Tisserant E."/>
            <person name="Veneault-Fourrey C."/>
            <person name="Joly D.L."/>
            <person name="Hacquard S."/>
            <person name="Amselem J."/>
            <person name="Cantarel B.L."/>
            <person name="Chiu R."/>
            <person name="Coutinho P.M."/>
            <person name="Feau N."/>
            <person name="Field M."/>
            <person name="Frey P."/>
            <person name="Gelhaye E."/>
            <person name="Goldberg J."/>
            <person name="Grabherr M.G."/>
            <person name="Kodira C.D."/>
            <person name="Kohler A."/>
            <person name="Kuees U."/>
            <person name="Lindquist E.A."/>
            <person name="Lucas S.M."/>
            <person name="Mago R."/>
            <person name="Mauceli E."/>
            <person name="Morin E."/>
            <person name="Murat C."/>
            <person name="Pangilinan J.L."/>
            <person name="Park R."/>
            <person name="Pearson M."/>
            <person name="Quesneville H."/>
            <person name="Rouhier N."/>
            <person name="Sakthikumar S."/>
            <person name="Salamov A.A."/>
            <person name="Schmutz J."/>
            <person name="Selles B."/>
            <person name="Shapiro H."/>
            <person name="Tanguay P."/>
            <person name="Tuskan G.A."/>
            <person name="Henrissat B."/>
            <person name="Van de Peer Y."/>
            <person name="Rouze P."/>
            <person name="Ellis J.G."/>
            <person name="Dodds P.N."/>
            <person name="Schein J.E."/>
            <person name="Zhong S."/>
            <person name="Hamelin R.C."/>
            <person name="Grigoriev I.V."/>
            <person name="Szabo L.J."/>
            <person name="Martin F."/>
        </authorList>
    </citation>
    <scope>NUCLEOTIDE SEQUENCE [LARGE SCALE GENOMIC DNA]</scope>
    <source>
        <strain evidence="3">98AG31 / pathotype 3-4-7</strain>
    </source>
</reference>
<dbReference type="HOGENOM" id="CLU_036106_0_0_1"/>
<keyword evidence="3" id="KW-1185">Reference proteome</keyword>
<accession>F4R5S8</accession>
<sequence>MFTCGWKDSRRDALGGLIQEAYARGDDREAALLLKILNGGTQAKVKNGRNEYVLDEEETNSNKSTNTSVAFVREVIPKTTDVENLQSRQIPPIQPPPTTQPQEPSQTLEDPQNWFEGASSKEESDKALAIMSAKKGTLEMVNGDIIHNGRILRGGNAQMKQSLAPLSPGLTIILKGLTSYIQLTVFDEEWLVKDQKAWSLRTTKSDKKESGEARIYGGEAPVEELTIDFETWGDCMALFCAHLVSCGWKPVAEKFEGHIAVVKKLRKDFGWKVALRYCRLVRQGVMRETVNKSIGNYTEMQETLLVEAKTTAESFNERHFKTNPYAPGKSKSNICPLTNKSKFASASTPSTSGAQTKNRHAHTSSYKGNGKRGKGSSGYKGRHDDGRSNRDWRREDRYGSDRFAGHRDRSRSPNRRDKEGNPVKGKRA</sequence>
<dbReference type="AlphaFoldDB" id="F4R5S8"/>
<evidence type="ECO:0000256" key="1">
    <source>
        <dbReference type="SAM" id="MobiDB-lite"/>
    </source>
</evidence>
<dbReference type="OrthoDB" id="2515167at2759"/>
<name>F4R5S8_MELLP</name>
<organism evidence="3">
    <name type="scientific">Melampsora larici-populina (strain 98AG31 / pathotype 3-4-7)</name>
    <name type="common">Poplar leaf rust fungus</name>
    <dbReference type="NCBI Taxonomy" id="747676"/>
    <lineage>
        <taxon>Eukaryota</taxon>
        <taxon>Fungi</taxon>
        <taxon>Dikarya</taxon>
        <taxon>Basidiomycota</taxon>
        <taxon>Pucciniomycotina</taxon>
        <taxon>Pucciniomycetes</taxon>
        <taxon>Pucciniales</taxon>
        <taxon>Melampsoraceae</taxon>
        <taxon>Melampsora</taxon>
    </lineage>
</organism>
<dbReference type="InParanoid" id="F4R5S8"/>
<feature type="compositionally biased region" description="Basic and acidic residues" evidence="1">
    <location>
        <begin position="381"/>
        <end position="421"/>
    </location>
</feature>
<evidence type="ECO:0000313" key="2">
    <source>
        <dbReference type="EMBL" id="EGG12202.1"/>
    </source>
</evidence>
<dbReference type="EMBL" id="GL883091">
    <property type="protein sequence ID" value="EGG12202.1"/>
    <property type="molecule type" value="Genomic_DNA"/>
</dbReference>
<evidence type="ECO:0000313" key="3">
    <source>
        <dbReference type="Proteomes" id="UP000001072"/>
    </source>
</evidence>
<feature type="region of interest" description="Disordered" evidence="1">
    <location>
        <begin position="81"/>
        <end position="112"/>
    </location>
</feature>
<protein>
    <submittedName>
        <fullName evidence="2">Uncharacterized protein</fullName>
    </submittedName>
</protein>
<feature type="region of interest" description="Disordered" evidence="1">
    <location>
        <begin position="318"/>
        <end position="337"/>
    </location>
</feature>
<dbReference type="VEuPathDB" id="FungiDB:MELLADRAFT_89337"/>
<feature type="region of interest" description="Disordered" evidence="1">
    <location>
        <begin position="343"/>
        <end position="428"/>
    </location>
</feature>
<feature type="compositionally biased region" description="Polar residues" evidence="1">
    <location>
        <begin position="343"/>
        <end position="356"/>
    </location>
</feature>
<dbReference type="RefSeq" id="XP_007404577.1">
    <property type="nucleotide sequence ID" value="XM_007404515.1"/>
</dbReference>
<dbReference type="GeneID" id="18935153"/>
<gene>
    <name evidence="2" type="ORF">MELLADRAFT_89337</name>
</gene>
<proteinExistence type="predicted"/>